<dbReference type="AlphaFoldDB" id="A0A6P8HAY1"/>
<dbReference type="GeneID" id="116289960"/>
<dbReference type="GO" id="GO:0000981">
    <property type="term" value="F:DNA-binding transcription factor activity, RNA polymerase II-specific"/>
    <property type="evidence" value="ECO:0007669"/>
    <property type="project" value="InterPro"/>
</dbReference>
<evidence type="ECO:0000256" key="2">
    <source>
        <dbReference type="ARBA" id="ARBA00023125"/>
    </source>
</evidence>
<dbReference type="GO" id="GO:0030154">
    <property type="term" value="P:cell differentiation"/>
    <property type="evidence" value="ECO:0007669"/>
    <property type="project" value="TreeGrafter"/>
</dbReference>
<keyword evidence="3 5" id="KW-0371">Homeobox</keyword>
<proteinExistence type="predicted"/>
<dbReference type="SMART" id="SM00389">
    <property type="entry name" value="HOX"/>
    <property type="match status" value="1"/>
</dbReference>
<feature type="compositionally biased region" description="Basic and acidic residues" evidence="7">
    <location>
        <begin position="120"/>
        <end position="135"/>
    </location>
</feature>
<dbReference type="PROSITE" id="PS50071">
    <property type="entry name" value="HOMEOBOX_2"/>
    <property type="match status" value="1"/>
</dbReference>
<feature type="DNA-binding region" description="Homeobox" evidence="5">
    <location>
        <begin position="152"/>
        <end position="211"/>
    </location>
</feature>
<dbReference type="Proteomes" id="UP000515163">
    <property type="component" value="Unplaced"/>
</dbReference>
<evidence type="ECO:0000256" key="7">
    <source>
        <dbReference type="SAM" id="MobiDB-lite"/>
    </source>
</evidence>
<dbReference type="RefSeq" id="XP_031552776.1">
    <property type="nucleotide sequence ID" value="XM_031696916.1"/>
</dbReference>
<protein>
    <submittedName>
        <fullName evidence="10">Homeobox protein Nkx-2.5-like</fullName>
    </submittedName>
</protein>
<organism evidence="9 10">
    <name type="scientific">Actinia tenebrosa</name>
    <name type="common">Australian red waratah sea anemone</name>
    <dbReference type="NCBI Taxonomy" id="6105"/>
    <lineage>
        <taxon>Eukaryota</taxon>
        <taxon>Metazoa</taxon>
        <taxon>Cnidaria</taxon>
        <taxon>Anthozoa</taxon>
        <taxon>Hexacorallia</taxon>
        <taxon>Actiniaria</taxon>
        <taxon>Actiniidae</taxon>
        <taxon>Actinia</taxon>
    </lineage>
</organism>
<evidence type="ECO:0000313" key="10">
    <source>
        <dbReference type="RefSeq" id="XP_031552776.1"/>
    </source>
</evidence>
<dbReference type="Pfam" id="PF00046">
    <property type="entry name" value="Homeodomain"/>
    <property type="match status" value="1"/>
</dbReference>
<comment type="subcellular location">
    <subcellularLocation>
        <location evidence="1 5 6">Nucleus</location>
    </subcellularLocation>
</comment>
<feature type="domain" description="Homeobox" evidence="8">
    <location>
        <begin position="150"/>
        <end position="210"/>
    </location>
</feature>
<evidence type="ECO:0000256" key="3">
    <source>
        <dbReference type="ARBA" id="ARBA00023155"/>
    </source>
</evidence>
<dbReference type="InterPro" id="IPR050394">
    <property type="entry name" value="Homeobox_NK-like"/>
</dbReference>
<dbReference type="OrthoDB" id="5950515at2759"/>
<dbReference type="KEGG" id="aten:116289960"/>
<sequence length="244" mass="28510">MAEREQTQRPSLSFSIDNILRDDFPGSSRQSRTVPYLVQTRSLSLPQLRASQQVIPCQCLSSRYRPPSVYLYNPQDVKKETEFLSRSPGKIYSEMGRSSVRCEVGKASSEQQGSSSKSSYCKEKSSNDERNKQEKDDDQTNSAKNDQQKEKKKRFRSHFSQLQLQYLENIFARQHYLSRDERTLLAGALEMTELQVRNWFQNKRYQKRHREIQALQKVGKQVPVQVLVNEGSPLINTIRHELRY</sequence>
<dbReference type="InParanoid" id="A0A6P8HAY1"/>
<dbReference type="InterPro" id="IPR017970">
    <property type="entry name" value="Homeobox_CS"/>
</dbReference>
<keyword evidence="2 5" id="KW-0238">DNA-binding</keyword>
<dbReference type="PANTHER" id="PTHR24340">
    <property type="entry name" value="HOMEOBOX PROTEIN NKX"/>
    <property type="match status" value="1"/>
</dbReference>
<evidence type="ECO:0000256" key="6">
    <source>
        <dbReference type="RuleBase" id="RU000682"/>
    </source>
</evidence>
<evidence type="ECO:0000256" key="1">
    <source>
        <dbReference type="ARBA" id="ARBA00004123"/>
    </source>
</evidence>
<evidence type="ECO:0000259" key="8">
    <source>
        <dbReference type="PROSITE" id="PS50071"/>
    </source>
</evidence>
<evidence type="ECO:0000256" key="5">
    <source>
        <dbReference type="PROSITE-ProRule" id="PRU00108"/>
    </source>
</evidence>
<dbReference type="PANTHER" id="PTHR24340:SF73">
    <property type="entry name" value="HOMEOBOX PROTEIN BAGPIPE-RELATED"/>
    <property type="match status" value="1"/>
</dbReference>
<dbReference type="SUPFAM" id="SSF46689">
    <property type="entry name" value="Homeodomain-like"/>
    <property type="match status" value="1"/>
</dbReference>
<gene>
    <name evidence="10" type="primary">LOC116289960</name>
</gene>
<feature type="region of interest" description="Disordered" evidence="7">
    <location>
        <begin position="103"/>
        <end position="155"/>
    </location>
</feature>
<dbReference type="InterPro" id="IPR009057">
    <property type="entry name" value="Homeodomain-like_sf"/>
</dbReference>
<evidence type="ECO:0000313" key="9">
    <source>
        <dbReference type="Proteomes" id="UP000515163"/>
    </source>
</evidence>
<keyword evidence="9" id="KW-1185">Reference proteome</keyword>
<dbReference type="GO" id="GO:0000978">
    <property type="term" value="F:RNA polymerase II cis-regulatory region sequence-specific DNA binding"/>
    <property type="evidence" value="ECO:0007669"/>
    <property type="project" value="TreeGrafter"/>
</dbReference>
<dbReference type="GO" id="GO:0005634">
    <property type="term" value="C:nucleus"/>
    <property type="evidence" value="ECO:0007669"/>
    <property type="project" value="UniProtKB-SubCell"/>
</dbReference>
<dbReference type="Gene3D" id="1.10.10.60">
    <property type="entry name" value="Homeodomain-like"/>
    <property type="match status" value="1"/>
</dbReference>
<keyword evidence="4 5" id="KW-0539">Nucleus</keyword>
<feature type="compositionally biased region" description="Low complexity" evidence="7">
    <location>
        <begin position="105"/>
        <end position="119"/>
    </location>
</feature>
<dbReference type="InterPro" id="IPR001356">
    <property type="entry name" value="HD"/>
</dbReference>
<accession>A0A6P8HAY1</accession>
<dbReference type="CDD" id="cd00086">
    <property type="entry name" value="homeodomain"/>
    <property type="match status" value="1"/>
</dbReference>
<dbReference type="PROSITE" id="PS00027">
    <property type="entry name" value="HOMEOBOX_1"/>
    <property type="match status" value="1"/>
</dbReference>
<evidence type="ECO:0000256" key="4">
    <source>
        <dbReference type="ARBA" id="ARBA00023242"/>
    </source>
</evidence>
<name>A0A6P8HAY1_ACTTE</name>
<reference evidence="10" key="1">
    <citation type="submission" date="2025-08" db="UniProtKB">
        <authorList>
            <consortium name="RefSeq"/>
        </authorList>
    </citation>
    <scope>IDENTIFICATION</scope>
    <source>
        <tissue evidence="10">Tentacle</tissue>
    </source>
</reference>